<dbReference type="Proteomes" id="UP000239434">
    <property type="component" value="Unassembled WGS sequence"/>
</dbReference>
<dbReference type="NCBIfam" id="TIGR01726">
    <property type="entry name" value="HEQRo_perm_3TM"/>
    <property type="match status" value="1"/>
</dbReference>
<keyword evidence="7 8" id="KW-0472">Membrane</keyword>
<dbReference type="GO" id="GO:0022857">
    <property type="term" value="F:transmembrane transporter activity"/>
    <property type="evidence" value="ECO:0007669"/>
    <property type="project" value="InterPro"/>
</dbReference>
<keyword evidence="11" id="KW-1185">Reference proteome</keyword>
<dbReference type="Gene3D" id="1.10.3720.10">
    <property type="entry name" value="MetI-like"/>
    <property type="match status" value="1"/>
</dbReference>
<proteinExistence type="inferred from homology"/>
<protein>
    <submittedName>
        <fullName evidence="10">Amino acid ABC transporter permease</fullName>
    </submittedName>
</protein>
<dbReference type="GO" id="GO:0043190">
    <property type="term" value="C:ATP-binding cassette (ABC) transporter complex"/>
    <property type="evidence" value="ECO:0007669"/>
    <property type="project" value="InterPro"/>
</dbReference>
<accession>A0A2S9IW60</accession>
<evidence type="ECO:0000256" key="8">
    <source>
        <dbReference type="RuleBase" id="RU363032"/>
    </source>
</evidence>
<name>A0A2S9IW60_9HYPH</name>
<feature type="domain" description="ABC transmembrane type-1" evidence="9">
    <location>
        <begin position="18"/>
        <end position="206"/>
    </location>
</feature>
<feature type="transmembrane region" description="Helical" evidence="8">
    <location>
        <begin position="185"/>
        <end position="203"/>
    </location>
</feature>
<dbReference type="PANTHER" id="PTHR30614:SF34">
    <property type="entry name" value="BLR6398 PROTEIN"/>
    <property type="match status" value="1"/>
</dbReference>
<dbReference type="InterPro" id="IPR035906">
    <property type="entry name" value="MetI-like_sf"/>
</dbReference>
<evidence type="ECO:0000313" key="11">
    <source>
        <dbReference type="Proteomes" id="UP000239434"/>
    </source>
</evidence>
<keyword evidence="4" id="KW-1003">Cell membrane</keyword>
<evidence type="ECO:0000256" key="7">
    <source>
        <dbReference type="ARBA" id="ARBA00023136"/>
    </source>
</evidence>
<dbReference type="AlphaFoldDB" id="A0A2S9IW60"/>
<keyword evidence="6 8" id="KW-1133">Transmembrane helix</keyword>
<comment type="similarity">
    <text evidence="2">Belongs to the binding-protein-dependent transport system permease family. HisMQ subfamily.</text>
</comment>
<dbReference type="GO" id="GO:0006865">
    <property type="term" value="P:amino acid transport"/>
    <property type="evidence" value="ECO:0007669"/>
    <property type="project" value="TreeGrafter"/>
</dbReference>
<dbReference type="InterPro" id="IPR000515">
    <property type="entry name" value="MetI-like"/>
</dbReference>
<keyword evidence="5 8" id="KW-0812">Transmembrane</keyword>
<evidence type="ECO:0000256" key="4">
    <source>
        <dbReference type="ARBA" id="ARBA00022475"/>
    </source>
</evidence>
<dbReference type="PANTHER" id="PTHR30614">
    <property type="entry name" value="MEMBRANE COMPONENT OF AMINO ACID ABC TRANSPORTER"/>
    <property type="match status" value="1"/>
</dbReference>
<evidence type="ECO:0000256" key="6">
    <source>
        <dbReference type="ARBA" id="ARBA00022989"/>
    </source>
</evidence>
<reference evidence="10 11" key="1">
    <citation type="submission" date="2018-02" db="EMBL/GenBank/DDBJ databases">
        <title>The draft genome of Phyllobacterium sp. 1N-3.</title>
        <authorList>
            <person name="Liu L."/>
            <person name="Li L."/>
            <person name="Zhang X."/>
            <person name="Wang T."/>
            <person name="Liang L."/>
        </authorList>
    </citation>
    <scope>NUCLEOTIDE SEQUENCE [LARGE SCALE GENOMIC DNA]</scope>
    <source>
        <strain evidence="10 11">1N-3</strain>
    </source>
</reference>
<gene>
    <name evidence="10" type="ORF">C5748_05050</name>
</gene>
<organism evidence="10 11">
    <name type="scientific">Phyllobacterium phragmitis</name>
    <dbReference type="NCBI Taxonomy" id="2670329"/>
    <lineage>
        <taxon>Bacteria</taxon>
        <taxon>Pseudomonadati</taxon>
        <taxon>Pseudomonadota</taxon>
        <taxon>Alphaproteobacteria</taxon>
        <taxon>Hyphomicrobiales</taxon>
        <taxon>Phyllobacteriaceae</taxon>
        <taxon>Phyllobacterium</taxon>
    </lineage>
</organism>
<dbReference type="Pfam" id="PF00528">
    <property type="entry name" value="BPD_transp_1"/>
    <property type="match status" value="1"/>
</dbReference>
<comment type="caution">
    <text evidence="10">The sequence shown here is derived from an EMBL/GenBank/DDBJ whole genome shotgun (WGS) entry which is preliminary data.</text>
</comment>
<feature type="transmembrane region" description="Helical" evidence="8">
    <location>
        <begin position="87"/>
        <end position="106"/>
    </location>
</feature>
<dbReference type="InterPro" id="IPR010065">
    <property type="entry name" value="AA_ABC_transptr_permease_3TM"/>
</dbReference>
<evidence type="ECO:0000256" key="3">
    <source>
        <dbReference type="ARBA" id="ARBA00022448"/>
    </source>
</evidence>
<dbReference type="PROSITE" id="PS50928">
    <property type="entry name" value="ABC_TM1"/>
    <property type="match status" value="1"/>
</dbReference>
<evidence type="ECO:0000313" key="10">
    <source>
        <dbReference type="EMBL" id="PRD44764.1"/>
    </source>
</evidence>
<evidence type="ECO:0000259" key="9">
    <source>
        <dbReference type="PROSITE" id="PS50928"/>
    </source>
</evidence>
<comment type="subcellular location">
    <subcellularLocation>
        <location evidence="1">Cell inner membrane</location>
        <topology evidence="1">Multi-pass membrane protein</topology>
    </subcellularLocation>
    <subcellularLocation>
        <location evidence="8">Cell membrane</location>
        <topology evidence="8">Multi-pass membrane protein</topology>
    </subcellularLocation>
</comment>
<feature type="transmembrane region" description="Helical" evidence="8">
    <location>
        <begin position="20"/>
        <end position="42"/>
    </location>
</feature>
<feature type="transmembrane region" description="Helical" evidence="8">
    <location>
        <begin position="54"/>
        <end position="75"/>
    </location>
</feature>
<dbReference type="EMBL" id="PVBR01000003">
    <property type="protein sequence ID" value="PRD44764.1"/>
    <property type="molecule type" value="Genomic_DNA"/>
</dbReference>
<evidence type="ECO:0000256" key="5">
    <source>
        <dbReference type="ARBA" id="ARBA00022692"/>
    </source>
</evidence>
<evidence type="ECO:0000256" key="2">
    <source>
        <dbReference type="ARBA" id="ARBA00010072"/>
    </source>
</evidence>
<sequence>MTFRTFGPDEFLFLLSGLQWTVLLTIIALIGGGVTGFLIALARVSSLQWLRIAAGTYIQIIQGIPVLMILFLSYYGLGLAGLDLPPLFAAGASMTVYASGYLAEIWRGCIQSVPKQQWEASESLAMTRAQQYRYVVLPQALRISLPSTVGFAVQVVKNTSIASIIGFVELARAGQLINNATFQPFRVFVAVAALYFVVCYPLSQLSRWLERRLHVGSHR</sequence>
<evidence type="ECO:0000256" key="1">
    <source>
        <dbReference type="ARBA" id="ARBA00004429"/>
    </source>
</evidence>
<keyword evidence="3 8" id="KW-0813">Transport</keyword>
<dbReference type="InterPro" id="IPR043429">
    <property type="entry name" value="ArtM/GltK/GlnP/TcyL/YhdX-like"/>
</dbReference>
<dbReference type="CDD" id="cd06261">
    <property type="entry name" value="TM_PBP2"/>
    <property type="match status" value="1"/>
</dbReference>
<dbReference type="SUPFAM" id="SSF161098">
    <property type="entry name" value="MetI-like"/>
    <property type="match status" value="1"/>
</dbReference>
<dbReference type="RefSeq" id="WP_105740846.1">
    <property type="nucleotide sequence ID" value="NZ_PVBR01000003.1"/>
</dbReference>